<dbReference type="OrthoDB" id="9801227at2"/>
<comment type="caution">
    <text evidence="2">The sequence shown here is derived from an EMBL/GenBank/DDBJ whole genome shotgun (WGS) entry which is preliminary data.</text>
</comment>
<dbReference type="Proteomes" id="UP000268016">
    <property type="component" value="Unassembled WGS sequence"/>
</dbReference>
<organism evidence="2 3">
    <name type="scientific">Histidinibacterium lentulum</name>
    <dbReference type="NCBI Taxonomy" id="2480588"/>
    <lineage>
        <taxon>Bacteria</taxon>
        <taxon>Pseudomonadati</taxon>
        <taxon>Pseudomonadota</taxon>
        <taxon>Alphaproteobacteria</taxon>
        <taxon>Rhodobacterales</taxon>
        <taxon>Paracoccaceae</taxon>
        <taxon>Histidinibacterium</taxon>
    </lineage>
</organism>
<dbReference type="CDD" id="cd20303">
    <property type="entry name" value="cupin_ChrR_1"/>
    <property type="match status" value="1"/>
</dbReference>
<keyword evidence="3" id="KW-1185">Reference proteome</keyword>
<dbReference type="InterPro" id="IPR014710">
    <property type="entry name" value="RmlC-like_jellyroll"/>
</dbReference>
<evidence type="ECO:0000259" key="1">
    <source>
        <dbReference type="Pfam" id="PF12973"/>
    </source>
</evidence>
<evidence type="ECO:0000313" key="2">
    <source>
        <dbReference type="EMBL" id="ROU01238.1"/>
    </source>
</evidence>
<dbReference type="RefSeq" id="WP_123642570.1">
    <property type="nucleotide sequence ID" value="NZ_ML119085.1"/>
</dbReference>
<dbReference type="AlphaFoldDB" id="A0A3N2R1L9"/>
<gene>
    <name evidence="2" type="ORF">EAT49_12030</name>
</gene>
<dbReference type="Pfam" id="PF12973">
    <property type="entry name" value="Cupin_7"/>
    <property type="match status" value="1"/>
</dbReference>
<feature type="domain" description="ChrR-like cupin" evidence="1">
    <location>
        <begin position="9"/>
        <end position="111"/>
    </location>
</feature>
<dbReference type="EMBL" id="RDRB01000005">
    <property type="protein sequence ID" value="ROU01238.1"/>
    <property type="molecule type" value="Genomic_DNA"/>
</dbReference>
<evidence type="ECO:0000313" key="3">
    <source>
        <dbReference type="Proteomes" id="UP000268016"/>
    </source>
</evidence>
<accession>A0A3N2R1L9</accession>
<reference evidence="2 3" key="1">
    <citation type="submission" date="2018-10" db="EMBL/GenBank/DDBJ databases">
        <title>Histidinibacterium lentulum gen. nov., sp. nov., a marine bacterium from the culture broth of Picochlorum sp. 122.</title>
        <authorList>
            <person name="Wang G."/>
        </authorList>
    </citation>
    <scope>NUCLEOTIDE SEQUENCE [LARGE SCALE GENOMIC DNA]</scope>
    <source>
        <strain evidence="2 3">B17</strain>
    </source>
</reference>
<dbReference type="InterPro" id="IPR025979">
    <property type="entry name" value="ChrR-like_cupin_dom"/>
</dbReference>
<proteinExistence type="predicted"/>
<protein>
    <submittedName>
        <fullName evidence="2">Cupin</fullName>
    </submittedName>
</protein>
<dbReference type="InterPro" id="IPR011051">
    <property type="entry name" value="RmlC_Cupin_sf"/>
</dbReference>
<dbReference type="Gene3D" id="2.60.120.10">
    <property type="entry name" value="Jelly Rolls"/>
    <property type="match status" value="1"/>
</dbReference>
<dbReference type="SUPFAM" id="SSF51182">
    <property type="entry name" value="RmlC-like cupins"/>
    <property type="match status" value="2"/>
</dbReference>
<sequence>MEINADFTARTLVRFADAPWTPSPSPGVERKMLDRIGGEVARATSLVRFAPGSAFAPHTHGGGEEYLVLEGTFQDESGDYPAGSYVRNPPTSRHTPAAAEGATIFVKLHQFDPSDRTPVHERTDEARLLFANAEEEVRIRILTPHEELRLDASGGAEIFLLDGAVTEAGDTLAPWDWLRLPPGSTPLIAAGPHGAKLWTKTGHLSARPPAAPA</sequence>
<name>A0A3N2R1L9_9RHOB</name>